<name>A0A7H0VDP7_9FLAO</name>
<keyword evidence="3" id="KW-1185">Reference proteome</keyword>
<dbReference type="AlphaFoldDB" id="A0A7H0VDP7"/>
<dbReference type="Gene3D" id="2.180.10.10">
    <property type="entry name" value="RHS repeat-associated core"/>
    <property type="match status" value="1"/>
</dbReference>
<dbReference type="Proteomes" id="UP000516305">
    <property type="component" value="Chromosome"/>
</dbReference>
<dbReference type="KEGG" id="chyd:H4K34_15935"/>
<evidence type="ECO:0000313" key="2">
    <source>
        <dbReference type="EMBL" id="QNR23845.1"/>
    </source>
</evidence>
<accession>A0A7H0VDP7</accession>
<dbReference type="EMBL" id="CP060139">
    <property type="protein sequence ID" value="QNR23845.1"/>
    <property type="molecule type" value="Genomic_DNA"/>
</dbReference>
<sequence length="275" mass="32158">MLRIKALIILGLLSSLVYGQSDSDFPAELIKEAQIDSCIIKCESAANYPQKYSFDKEGRIKTFSFPTAYHPQSDSSINGRSISTYYYDTEGRLLKKTERSDFGESSIKFQEKLSECFIYDLNNKLISHLFYYSTLSKLISYQYDENQLISEITYNFSGNSKSEQPEVQTTKVFYRGTDWISYDKEAKIQDSLVSIVDSSNFKETTFNYHFKNGRLVKDHTEEWIAFFNKNWQMIELLHKRRGLQWTTKIYRAETGLITKIVQLGEDTTEYSFEYK</sequence>
<evidence type="ECO:0000256" key="1">
    <source>
        <dbReference type="SAM" id="SignalP"/>
    </source>
</evidence>
<organism evidence="2 3">
    <name type="scientific">Croceimicrobium hydrocarbonivorans</name>
    <dbReference type="NCBI Taxonomy" id="2761580"/>
    <lineage>
        <taxon>Bacteria</taxon>
        <taxon>Pseudomonadati</taxon>
        <taxon>Bacteroidota</taxon>
        <taxon>Flavobacteriia</taxon>
        <taxon>Flavobacteriales</taxon>
        <taxon>Owenweeksiaceae</taxon>
        <taxon>Croceimicrobium</taxon>
    </lineage>
</organism>
<feature type="chain" id="PRO_5028953685" description="YD repeat-containing protein" evidence="1">
    <location>
        <begin position="20"/>
        <end position="275"/>
    </location>
</feature>
<gene>
    <name evidence="2" type="ORF">H4K34_15935</name>
</gene>
<keyword evidence="1" id="KW-0732">Signal</keyword>
<evidence type="ECO:0008006" key="4">
    <source>
        <dbReference type="Google" id="ProtNLM"/>
    </source>
</evidence>
<dbReference type="RefSeq" id="WP_210758381.1">
    <property type="nucleotide sequence ID" value="NZ_CP060139.1"/>
</dbReference>
<proteinExistence type="predicted"/>
<protein>
    <recommendedName>
        <fullName evidence="4">YD repeat-containing protein</fullName>
    </recommendedName>
</protein>
<reference evidence="2 3" key="1">
    <citation type="submission" date="2020-08" db="EMBL/GenBank/DDBJ databases">
        <title>Croceimicrobium hydrocarbonivorans gen. nov., sp. nov., a novel marine bacterium isolated from a bacterial consortium that degrades polyethylene terephthalate.</title>
        <authorList>
            <person name="Liu R."/>
        </authorList>
    </citation>
    <scope>NUCLEOTIDE SEQUENCE [LARGE SCALE GENOMIC DNA]</scope>
    <source>
        <strain evidence="2 3">A20-9</strain>
    </source>
</reference>
<evidence type="ECO:0000313" key="3">
    <source>
        <dbReference type="Proteomes" id="UP000516305"/>
    </source>
</evidence>
<feature type="signal peptide" evidence="1">
    <location>
        <begin position="1"/>
        <end position="19"/>
    </location>
</feature>